<accession>A0A4Y2VUB0</accession>
<reference evidence="1 2" key="1">
    <citation type="journal article" date="2019" name="Sci. Rep.">
        <title>Orb-weaving spider Araneus ventricosus genome elucidates the spidroin gene catalogue.</title>
        <authorList>
            <person name="Kono N."/>
            <person name="Nakamura H."/>
            <person name="Ohtoshi R."/>
            <person name="Moran D.A.P."/>
            <person name="Shinohara A."/>
            <person name="Yoshida Y."/>
            <person name="Fujiwara M."/>
            <person name="Mori M."/>
            <person name="Tomita M."/>
            <person name="Arakawa K."/>
        </authorList>
    </citation>
    <scope>NUCLEOTIDE SEQUENCE [LARGE SCALE GENOMIC DNA]</scope>
</reference>
<organism evidence="1 2">
    <name type="scientific">Araneus ventricosus</name>
    <name type="common">Orbweaver spider</name>
    <name type="synonym">Epeira ventricosa</name>
    <dbReference type="NCBI Taxonomy" id="182803"/>
    <lineage>
        <taxon>Eukaryota</taxon>
        <taxon>Metazoa</taxon>
        <taxon>Ecdysozoa</taxon>
        <taxon>Arthropoda</taxon>
        <taxon>Chelicerata</taxon>
        <taxon>Arachnida</taxon>
        <taxon>Araneae</taxon>
        <taxon>Araneomorphae</taxon>
        <taxon>Entelegynae</taxon>
        <taxon>Araneoidea</taxon>
        <taxon>Araneidae</taxon>
        <taxon>Araneus</taxon>
    </lineage>
</organism>
<evidence type="ECO:0000313" key="2">
    <source>
        <dbReference type="Proteomes" id="UP000499080"/>
    </source>
</evidence>
<sequence>MNKRIFKIDVLLPFGYVLLNRVQHTTGFRLDSPVNCPNLQDVQMRREKNLVVIEKSHEFAKAGHHSRLNPSKLPIVLHYLHPLSMQRPYPDDENTWRPFTKKKKRERIISFHFALSQVEEARFRRLTDDCNSLPQKKHITDRLVSARKSSAIKSSIGDAKARKNCVLAPTCSKQMKKVFVTPFSSANAPQIILFL</sequence>
<dbReference type="AlphaFoldDB" id="A0A4Y2VUB0"/>
<gene>
    <name evidence="1" type="ORF">AVEN_245908_1</name>
</gene>
<dbReference type="Proteomes" id="UP000499080">
    <property type="component" value="Unassembled WGS sequence"/>
</dbReference>
<keyword evidence="2" id="KW-1185">Reference proteome</keyword>
<proteinExistence type="predicted"/>
<name>A0A4Y2VUB0_ARAVE</name>
<protein>
    <submittedName>
        <fullName evidence="1">Uncharacterized protein</fullName>
    </submittedName>
</protein>
<comment type="caution">
    <text evidence="1">The sequence shown here is derived from an EMBL/GenBank/DDBJ whole genome shotgun (WGS) entry which is preliminary data.</text>
</comment>
<dbReference type="EMBL" id="BGPR01050914">
    <property type="protein sequence ID" value="GBO27866.1"/>
    <property type="molecule type" value="Genomic_DNA"/>
</dbReference>
<evidence type="ECO:0000313" key="1">
    <source>
        <dbReference type="EMBL" id="GBO27866.1"/>
    </source>
</evidence>